<dbReference type="Pfam" id="PF02737">
    <property type="entry name" value="3HCDH_N"/>
    <property type="match status" value="1"/>
</dbReference>
<dbReference type="Proteomes" id="UP000234585">
    <property type="component" value="Unassembled WGS sequence"/>
</dbReference>
<reference evidence="4 5" key="1">
    <citation type="submission" date="2017-12" db="EMBL/GenBank/DDBJ databases">
        <authorList>
            <consortium name="DOE Joint Genome Institute"/>
            <person name="Haridas S."/>
            <person name="Kjaerbolling I."/>
            <person name="Vesth T.C."/>
            <person name="Frisvad J.C."/>
            <person name="Nybo J.L."/>
            <person name="Theobald S."/>
            <person name="Kuo A."/>
            <person name="Bowyer P."/>
            <person name="Matsuda Y."/>
            <person name="Mondo S."/>
            <person name="Lyhne E.K."/>
            <person name="Kogle M.E."/>
            <person name="Clum A."/>
            <person name="Lipzen A."/>
            <person name="Salamov A."/>
            <person name="Ngan C.Y."/>
            <person name="Daum C."/>
            <person name="Chiniquy J."/>
            <person name="Barry K."/>
            <person name="LaButti K."/>
            <person name="Simmons B.A."/>
            <person name="Magnuson J.K."/>
            <person name="Mortensen U.H."/>
            <person name="Larsen T.O."/>
            <person name="Grigoriev I.V."/>
            <person name="Baker S.E."/>
            <person name="Andersen M.R."/>
            <person name="Nordberg H.P."/>
            <person name="Cantor M.N."/>
            <person name="Hua S.X."/>
        </authorList>
    </citation>
    <scope>NUCLEOTIDE SEQUENCE [LARGE SCALE GENOMIC DNA]</scope>
    <source>
        <strain evidence="4 5">CBS 102.13</strain>
    </source>
</reference>
<feature type="domain" description="3-hydroxyacyl-CoA dehydrogenase C-terminal" evidence="2">
    <location>
        <begin position="192"/>
        <end position="285"/>
    </location>
</feature>
<dbReference type="GeneID" id="36524301"/>
<evidence type="ECO:0000259" key="3">
    <source>
        <dbReference type="Pfam" id="PF02737"/>
    </source>
</evidence>
<dbReference type="InterPro" id="IPR036291">
    <property type="entry name" value="NAD(P)-bd_dom_sf"/>
</dbReference>
<name>A0A2I2FGP1_ASPCN</name>
<accession>A0A2I2FGP1</accession>
<dbReference type="InterPro" id="IPR013328">
    <property type="entry name" value="6PGD_dom2"/>
</dbReference>
<dbReference type="EMBL" id="KZ559127">
    <property type="protein sequence ID" value="PLB39784.1"/>
    <property type="molecule type" value="Genomic_DNA"/>
</dbReference>
<proteinExistence type="predicted"/>
<keyword evidence="5" id="KW-1185">Reference proteome</keyword>
<dbReference type="AlphaFoldDB" id="A0A2I2FGP1"/>
<dbReference type="InterPro" id="IPR006176">
    <property type="entry name" value="3-OHacyl-CoA_DH_NAD-bd"/>
</dbReference>
<dbReference type="GO" id="GO:0016616">
    <property type="term" value="F:oxidoreductase activity, acting on the CH-OH group of donors, NAD or NADP as acceptor"/>
    <property type="evidence" value="ECO:0007669"/>
    <property type="project" value="InterPro"/>
</dbReference>
<evidence type="ECO:0008006" key="6">
    <source>
        <dbReference type="Google" id="ProtNLM"/>
    </source>
</evidence>
<dbReference type="InterPro" id="IPR011042">
    <property type="entry name" value="6-blade_b-propeller_TolB-like"/>
</dbReference>
<dbReference type="SUPFAM" id="SSF51735">
    <property type="entry name" value="NAD(P)-binding Rossmann-fold domains"/>
    <property type="match status" value="1"/>
</dbReference>
<dbReference type="Gene3D" id="1.10.1040.10">
    <property type="entry name" value="N-(1-d-carboxylethyl)-l-norvaline Dehydrogenase, domain 2"/>
    <property type="match status" value="1"/>
</dbReference>
<evidence type="ECO:0000313" key="5">
    <source>
        <dbReference type="Proteomes" id="UP000234585"/>
    </source>
</evidence>
<dbReference type="RefSeq" id="XP_024673796.1">
    <property type="nucleotide sequence ID" value="XM_024817141.1"/>
</dbReference>
<dbReference type="STRING" id="41067.A0A2I2FGP1"/>
<dbReference type="PANTHER" id="PTHR48075:SF10">
    <property type="entry name" value="DEHYDROGENASE, PUTATIVE (AFU_ORTHOLOGUE AFUA_5G10070)-RELATED"/>
    <property type="match status" value="1"/>
</dbReference>
<keyword evidence="1" id="KW-0560">Oxidoreductase</keyword>
<dbReference type="SUPFAM" id="SSF48179">
    <property type="entry name" value="6-phosphogluconate dehydrogenase C-terminal domain-like"/>
    <property type="match status" value="1"/>
</dbReference>
<dbReference type="InterPro" id="IPR008927">
    <property type="entry name" value="6-PGluconate_DH-like_C_sf"/>
</dbReference>
<dbReference type="GO" id="GO:0006631">
    <property type="term" value="P:fatty acid metabolic process"/>
    <property type="evidence" value="ECO:0007669"/>
    <property type="project" value="InterPro"/>
</dbReference>
<dbReference type="InterPro" id="IPR000033">
    <property type="entry name" value="LDLR_classB_rpt"/>
</dbReference>
<evidence type="ECO:0000259" key="2">
    <source>
        <dbReference type="Pfam" id="PF00725"/>
    </source>
</evidence>
<dbReference type="GO" id="GO:0070403">
    <property type="term" value="F:NAD+ binding"/>
    <property type="evidence" value="ECO:0007669"/>
    <property type="project" value="InterPro"/>
</dbReference>
<protein>
    <recommendedName>
        <fullName evidence="6">NAD(P)-binding protein</fullName>
    </recommendedName>
</protein>
<evidence type="ECO:0000256" key="1">
    <source>
        <dbReference type="ARBA" id="ARBA00023002"/>
    </source>
</evidence>
<organism evidence="4 5">
    <name type="scientific">Aspergillus candidus</name>
    <dbReference type="NCBI Taxonomy" id="41067"/>
    <lineage>
        <taxon>Eukaryota</taxon>
        <taxon>Fungi</taxon>
        <taxon>Dikarya</taxon>
        <taxon>Ascomycota</taxon>
        <taxon>Pezizomycotina</taxon>
        <taxon>Eurotiomycetes</taxon>
        <taxon>Eurotiomycetidae</taxon>
        <taxon>Eurotiales</taxon>
        <taxon>Aspergillaceae</taxon>
        <taxon>Aspergillus</taxon>
        <taxon>Aspergillus subgen. Circumdati</taxon>
    </lineage>
</organism>
<dbReference type="Pfam" id="PF00725">
    <property type="entry name" value="3HCDH"/>
    <property type="match status" value="1"/>
</dbReference>
<gene>
    <name evidence="4" type="ORF">BDW47DRAFT_130605</name>
</gene>
<dbReference type="Gene3D" id="3.40.50.720">
    <property type="entry name" value="NAD(P)-binding Rossmann-like Domain"/>
    <property type="match status" value="1"/>
</dbReference>
<evidence type="ECO:0000313" key="4">
    <source>
        <dbReference type="EMBL" id="PLB39784.1"/>
    </source>
</evidence>
<dbReference type="PANTHER" id="PTHR48075">
    <property type="entry name" value="3-HYDROXYACYL-COA DEHYDROGENASE FAMILY PROTEIN"/>
    <property type="match status" value="1"/>
</dbReference>
<dbReference type="SMART" id="SM00135">
    <property type="entry name" value="LY"/>
    <property type="match status" value="5"/>
</dbReference>
<feature type="domain" description="3-hydroxyacyl-CoA dehydrogenase NAD binding" evidence="3">
    <location>
        <begin position="16"/>
        <end position="186"/>
    </location>
</feature>
<dbReference type="Gene3D" id="2.120.10.30">
    <property type="entry name" value="TolB, C-terminal domain"/>
    <property type="match status" value="2"/>
</dbReference>
<dbReference type="InterPro" id="IPR006108">
    <property type="entry name" value="3HC_DH_C"/>
</dbReference>
<dbReference type="SUPFAM" id="SSF63825">
    <property type="entry name" value="YWTD domain"/>
    <property type="match status" value="1"/>
</dbReference>
<sequence>MTPEWQPAKDYRERPVAVLGAGVLGRRVACIWASAGYNVQVRDPSSEQRTDCVNYVKQNVASYAEHTGAEPGEITVFEDLAQAVNDAWLVIEAVPEKLPLKIDTFAELEKLAPNDCILATNSSSYKSSEMLDKVSAVAKPRILNMHYYMPPQVMVVELMTDGYTYPSILQFLVERLKEAATKPYVARKESTGFIFNRMWAAVKREALTIIAEDVSTPEEIDSMWTEMFIKPATLPCKTMDAVGLDTVSLIEKHYIAERGLSADKTVDFLQANYLDQGKLGSKCPHGGLYPPAEVTNGDSKSANLLVLDIGLSAKQPSLTAGEVLEISPAGRVQRVLAKGQALPDGIAVDPNSKRMFWTAMGIPGKQDGAVLSANLDGTDTQTIVPPGTINTPKQMTMDTTSQKLYISDREGCRVFRCNFDGSELEVLVQAGGETKGTSDAAQTSMNWCVGITVAPQFGKFYWTQKGPSKSGQGRIFSANIVTPEGQSASDRDDIRCILGGLPEPIDLEVDEESKALYWTDRGELPIGNSLNRLHLDQFGHPLPSMSPLGYELLTRNLHEAIGLKLDLPNNSIYLTDLGGHLYRCDHDGKNKVTLLADENRAFTGIALA</sequence>
<dbReference type="OrthoDB" id="5958943at2759"/>